<dbReference type="Proteomes" id="UP000472274">
    <property type="component" value="Unplaced"/>
</dbReference>
<protein>
    <recommendedName>
        <fullName evidence="13">TGF-beta family profile domain-containing protein</fullName>
    </recommendedName>
</protein>
<evidence type="ECO:0000313" key="14">
    <source>
        <dbReference type="Ensembl" id="ENSTMTP00000021792.1"/>
    </source>
</evidence>
<proteinExistence type="inferred from homology"/>
<keyword evidence="6" id="KW-0732">Signal</keyword>
<feature type="domain" description="TGF-beta family profile" evidence="13">
    <location>
        <begin position="248"/>
        <end position="374"/>
    </location>
</feature>
<keyword evidence="9 12" id="KW-0339">Growth factor</keyword>
<evidence type="ECO:0000256" key="4">
    <source>
        <dbReference type="ARBA" id="ARBA00022514"/>
    </source>
</evidence>
<keyword evidence="8" id="KW-0892">Osteogenesis</keyword>
<evidence type="ECO:0000256" key="12">
    <source>
        <dbReference type="RuleBase" id="RU000354"/>
    </source>
</evidence>
<evidence type="ECO:0000256" key="5">
    <source>
        <dbReference type="ARBA" id="ARBA00022525"/>
    </source>
</evidence>
<reference evidence="14" key="1">
    <citation type="submission" date="2025-08" db="UniProtKB">
        <authorList>
            <consortium name="Ensembl"/>
        </authorList>
    </citation>
    <scope>IDENTIFICATION</scope>
</reference>
<evidence type="ECO:0000256" key="6">
    <source>
        <dbReference type="ARBA" id="ARBA00022729"/>
    </source>
</evidence>
<keyword evidence="7" id="KW-0221">Differentiation</keyword>
<dbReference type="InterPro" id="IPR029034">
    <property type="entry name" value="Cystine-knot_cytokine"/>
</dbReference>
<dbReference type="SUPFAM" id="SSF57501">
    <property type="entry name" value="Cystine-knot cytokines"/>
    <property type="match status" value="1"/>
</dbReference>
<gene>
    <name evidence="14" type="primary">LOC112108405</name>
</gene>
<evidence type="ECO:0000256" key="7">
    <source>
        <dbReference type="ARBA" id="ARBA00022782"/>
    </source>
</evidence>
<evidence type="ECO:0000256" key="3">
    <source>
        <dbReference type="ARBA" id="ARBA00022473"/>
    </source>
</evidence>
<evidence type="ECO:0000256" key="1">
    <source>
        <dbReference type="ARBA" id="ARBA00004613"/>
    </source>
</evidence>
<dbReference type="GO" id="GO:0001503">
    <property type="term" value="P:ossification"/>
    <property type="evidence" value="ECO:0007669"/>
    <property type="project" value="UniProtKB-KW"/>
</dbReference>
<evidence type="ECO:0000256" key="10">
    <source>
        <dbReference type="ARBA" id="ARBA00023157"/>
    </source>
</evidence>
<keyword evidence="10" id="KW-1015">Disulfide bond</keyword>
<dbReference type="Pfam" id="PF00019">
    <property type="entry name" value="TGF_beta"/>
    <property type="match status" value="1"/>
</dbReference>
<dbReference type="InterPro" id="IPR001111">
    <property type="entry name" value="TGF-b_propeptide"/>
</dbReference>
<dbReference type="GeneTree" id="ENSGT00940000155272"/>
<comment type="similarity">
    <text evidence="2 12">Belongs to the TGF-beta family.</text>
</comment>
<dbReference type="PRINTS" id="PR00669">
    <property type="entry name" value="INHIBINA"/>
</dbReference>
<dbReference type="GO" id="GO:0030154">
    <property type="term" value="P:cell differentiation"/>
    <property type="evidence" value="ECO:0007669"/>
    <property type="project" value="UniProtKB-KW"/>
</dbReference>
<dbReference type="SMART" id="SM00204">
    <property type="entry name" value="TGFB"/>
    <property type="match status" value="1"/>
</dbReference>
<keyword evidence="15" id="KW-1185">Reference proteome</keyword>
<dbReference type="PANTHER" id="PTHR11848">
    <property type="entry name" value="TGF-BETA FAMILY"/>
    <property type="match status" value="1"/>
</dbReference>
<dbReference type="GO" id="GO:0005615">
    <property type="term" value="C:extracellular space"/>
    <property type="evidence" value="ECO:0007669"/>
    <property type="project" value="UniProtKB-KW"/>
</dbReference>
<evidence type="ECO:0000256" key="2">
    <source>
        <dbReference type="ARBA" id="ARBA00006656"/>
    </source>
</evidence>
<keyword evidence="5" id="KW-0964">Secreted</keyword>
<dbReference type="FunFam" id="2.10.90.10:FF:000020">
    <property type="entry name" value="bone morphogenetic protein 8B"/>
    <property type="match status" value="1"/>
</dbReference>
<keyword evidence="3" id="KW-0217">Developmental protein</keyword>
<dbReference type="Gene3D" id="2.60.120.970">
    <property type="match status" value="1"/>
</dbReference>
<evidence type="ECO:0000259" key="13">
    <source>
        <dbReference type="PROSITE" id="PS51362"/>
    </source>
</evidence>
<comment type="subcellular location">
    <subcellularLocation>
        <location evidence="1">Secreted</location>
    </subcellularLocation>
</comment>
<dbReference type="InterPro" id="IPR017948">
    <property type="entry name" value="TGFb_CS"/>
</dbReference>
<dbReference type="PROSITE" id="PS00250">
    <property type="entry name" value="TGF_BETA_1"/>
    <property type="match status" value="1"/>
</dbReference>
<dbReference type="FunFam" id="2.60.120.970:FF:000017">
    <property type="entry name" value="Bone morphogenetic protein 8a"/>
    <property type="match status" value="1"/>
</dbReference>
<reference evidence="14" key="2">
    <citation type="submission" date="2025-09" db="UniProtKB">
        <authorList>
            <consortium name="Ensembl"/>
        </authorList>
    </citation>
    <scope>IDENTIFICATION</scope>
</reference>
<dbReference type="CDD" id="cd19398">
    <property type="entry name" value="TGF_beta_BMP8"/>
    <property type="match status" value="1"/>
</dbReference>
<evidence type="ECO:0000256" key="9">
    <source>
        <dbReference type="ARBA" id="ARBA00023030"/>
    </source>
</evidence>
<dbReference type="AlphaFoldDB" id="A0A674JPA1"/>
<keyword evidence="11" id="KW-0325">Glycoprotein</keyword>
<evidence type="ECO:0000256" key="11">
    <source>
        <dbReference type="ARBA" id="ARBA00023180"/>
    </source>
</evidence>
<organism evidence="14 15">
    <name type="scientific">Terrapene triunguis</name>
    <name type="common">Three-toed box turtle</name>
    <dbReference type="NCBI Taxonomy" id="2587831"/>
    <lineage>
        <taxon>Eukaryota</taxon>
        <taxon>Metazoa</taxon>
        <taxon>Chordata</taxon>
        <taxon>Craniata</taxon>
        <taxon>Vertebrata</taxon>
        <taxon>Euteleostomi</taxon>
        <taxon>Archelosauria</taxon>
        <taxon>Testudinata</taxon>
        <taxon>Testudines</taxon>
        <taxon>Cryptodira</taxon>
        <taxon>Durocryptodira</taxon>
        <taxon>Testudinoidea</taxon>
        <taxon>Emydidae</taxon>
        <taxon>Terrapene</taxon>
    </lineage>
</organism>
<dbReference type="PANTHER" id="PTHR11848:SF119">
    <property type="entry name" value="TGF-BETA FAMILY PROFILE DOMAIN-CONTAINING PROTEIN"/>
    <property type="match status" value="1"/>
</dbReference>
<name>A0A674JPA1_9SAUR</name>
<sequence>RHVRRRSARARPAEAMRLLCGALLWLLGLLCDLGNSSFLRSHLHASSFLQRRLSGREKREMQREILSILGLPGRPRPKASAGGKLPSSAPLFMLDLYHAMAREEEDEEEDQVGWGRGVSRPVLTSLSIQAPPLGRVISRADTVMSFVNMVEHDRDIFYQKPYWKEFRFDLTQIPTGESVTAAEFRIYKLRSFTRDVNKTLHISIYEIMKEYSNRESDLFLLDLQELQAGAEGWLVFDVTAASNHWLVNRKHNLGLRLYVETDDGKANSGRQVCRRHELYVSFQDLGWLDWVIAPQGYSAFYCEGECAFPLDSCMNATNHAILQSLVHLMKPEAVPKACCAPTKLSATSVLYYDSNNNVILKKHRNMVVKSCGCH</sequence>
<keyword evidence="4" id="KW-0202">Cytokine</keyword>
<dbReference type="InterPro" id="IPR015615">
    <property type="entry name" value="TGF-beta-rel"/>
</dbReference>
<evidence type="ECO:0000313" key="15">
    <source>
        <dbReference type="Proteomes" id="UP000472274"/>
    </source>
</evidence>
<dbReference type="GO" id="GO:0008083">
    <property type="term" value="F:growth factor activity"/>
    <property type="evidence" value="ECO:0007669"/>
    <property type="project" value="UniProtKB-KW"/>
</dbReference>
<dbReference type="GO" id="GO:0005125">
    <property type="term" value="F:cytokine activity"/>
    <property type="evidence" value="ECO:0007669"/>
    <property type="project" value="UniProtKB-KW"/>
</dbReference>
<dbReference type="PROSITE" id="PS51362">
    <property type="entry name" value="TGF_BETA_2"/>
    <property type="match status" value="1"/>
</dbReference>
<accession>A0A674JPA1</accession>
<evidence type="ECO:0000256" key="8">
    <source>
        <dbReference type="ARBA" id="ARBA00022855"/>
    </source>
</evidence>
<dbReference type="Ensembl" id="ENSTMTT00000022562.1">
    <property type="protein sequence ID" value="ENSTMTP00000021792.1"/>
    <property type="gene ID" value="ENSTMTG00000015732.1"/>
</dbReference>
<dbReference type="InterPro" id="IPR001839">
    <property type="entry name" value="TGF-b_C"/>
</dbReference>
<dbReference type="Pfam" id="PF00688">
    <property type="entry name" value="TGFb_propeptide"/>
    <property type="match status" value="1"/>
</dbReference>